<evidence type="ECO:0000313" key="3">
    <source>
        <dbReference type="Proteomes" id="UP000823597"/>
    </source>
</evidence>
<reference evidence="2" key="1">
    <citation type="submission" date="2020-10" db="EMBL/GenBank/DDBJ databases">
        <authorList>
            <person name="Gilroy R."/>
        </authorList>
    </citation>
    <scope>NUCLEOTIDE SEQUENCE</scope>
    <source>
        <strain evidence="2">10037</strain>
    </source>
</reference>
<evidence type="ECO:0000256" key="1">
    <source>
        <dbReference type="SAM" id="MobiDB-lite"/>
    </source>
</evidence>
<comment type="caution">
    <text evidence="2">The sequence shown here is derived from an EMBL/GenBank/DDBJ whole genome shotgun (WGS) entry which is preliminary data.</text>
</comment>
<feature type="region of interest" description="Disordered" evidence="1">
    <location>
        <begin position="37"/>
        <end position="132"/>
    </location>
</feature>
<dbReference type="Proteomes" id="UP000823597">
    <property type="component" value="Unassembled WGS sequence"/>
</dbReference>
<sequence>MGKCSFFDELIEALEAMDDAPVRRPYRNVVKHVEPQGNVAVSEVPHGDAAMHEGSHGNVAVSEEPHGDVAAPCGQASMRWDAGSNPASMHGDAVSASLENTSVPEVFPSAENGGHPNDSHSNDSRSGKKLIDDPKKLVIFSEIMRPKF</sequence>
<gene>
    <name evidence="2" type="ORF">IAB93_01720</name>
</gene>
<accession>A0A9D9I3Y8</accession>
<reference evidence="2" key="2">
    <citation type="journal article" date="2021" name="PeerJ">
        <title>Extensive microbial diversity within the chicken gut microbiome revealed by metagenomics and culture.</title>
        <authorList>
            <person name="Gilroy R."/>
            <person name="Ravi A."/>
            <person name="Getino M."/>
            <person name="Pursley I."/>
            <person name="Horton D.L."/>
            <person name="Alikhan N.F."/>
            <person name="Baker D."/>
            <person name="Gharbi K."/>
            <person name="Hall N."/>
            <person name="Watson M."/>
            <person name="Adriaenssens E.M."/>
            <person name="Foster-Nyarko E."/>
            <person name="Jarju S."/>
            <person name="Secka A."/>
            <person name="Antonio M."/>
            <person name="Oren A."/>
            <person name="Chaudhuri R.R."/>
            <person name="La Ragione R."/>
            <person name="Hildebrand F."/>
            <person name="Pallen M.J."/>
        </authorList>
    </citation>
    <scope>NUCLEOTIDE SEQUENCE</scope>
    <source>
        <strain evidence="2">10037</strain>
    </source>
</reference>
<evidence type="ECO:0000313" key="2">
    <source>
        <dbReference type="EMBL" id="MBO8464698.1"/>
    </source>
</evidence>
<feature type="compositionally biased region" description="Basic and acidic residues" evidence="1">
    <location>
        <begin position="45"/>
        <end position="55"/>
    </location>
</feature>
<dbReference type="AlphaFoldDB" id="A0A9D9I3Y8"/>
<proteinExistence type="predicted"/>
<name>A0A9D9I3Y8_9BACT</name>
<protein>
    <submittedName>
        <fullName evidence="2">Uncharacterized protein</fullName>
    </submittedName>
</protein>
<feature type="compositionally biased region" description="Basic and acidic residues" evidence="1">
    <location>
        <begin position="117"/>
        <end position="132"/>
    </location>
</feature>
<organism evidence="2 3">
    <name type="scientific">Candidatus Merdivivens pullistercoris</name>
    <dbReference type="NCBI Taxonomy" id="2840873"/>
    <lineage>
        <taxon>Bacteria</taxon>
        <taxon>Pseudomonadati</taxon>
        <taxon>Bacteroidota</taxon>
        <taxon>Bacteroidia</taxon>
        <taxon>Bacteroidales</taxon>
        <taxon>Muribaculaceae</taxon>
        <taxon>Muribaculaceae incertae sedis</taxon>
        <taxon>Candidatus Merdivivens</taxon>
    </lineage>
</organism>
<dbReference type="EMBL" id="JADIME010000018">
    <property type="protein sequence ID" value="MBO8464698.1"/>
    <property type="molecule type" value="Genomic_DNA"/>
</dbReference>